<protein>
    <submittedName>
        <fullName evidence="1">Uncharacterized protein</fullName>
    </submittedName>
</protein>
<sequence length="203" mass="22499">MEASSLGLKPSITVELAQTPSRFTSDCYYKVLARARLVVLSGMDASLHSCDLNLRLPKWCLCTFVSVSRILEMSSSEHFVSPFPKSPHIPGASESPRPSNYSTVNSSRHLPPFLLRSRQYLDLTCWQDRLSPSSHSPSDVSYNGPHRGQSQSQVSRSLLKRLICLRPACPVEWLAEVEEILAVSFLIVTEGPSVQIPSNVADE</sequence>
<dbReference type="Proteomes" id="UP001239994">
    <property type="component" value="Unassembled WGS sequence"/>
</dbReference>
<accession>A0AAD8Z4A6</accession>
<dbReference type="AlphaFoldDB" id="A0AAD8Z4A6"/>
<keyword evidence="2" id="KW-1185">Reference proteome</keyword>
<gene>
    <name evidence="1" type="ORF">P4O66_012280</name>
</gene>
<evidence type="ECO:0000313" key="2">
    <source>
        <dbReference type="Proteomes" id="UP001239994"/>
    </source>
</evidence>
<comment type="caution">
    <text evidence="1">The sequence shown here is derived from an EMBL/GenBank/DDBJ whole genome shotgun (WGS) entry which is preliminary data.</text>
</comment>
<dbReference type="EMBL" id="JAROKS010000019">
    <property type="protein sequence ID" value="KAK1792325.1"/>
    <property type="molecule type" value="Genomic_DNA"/>
</dbReference>
<organism evidence="1 2">
    <name type="scientific">Electrophorus voltai</name>
    <dbReference type="NCBI Taxonomy" id="2609070"/>
    <lineage>
        <taxon>Eukaryota</taxon>
        <taxon>Metazoa</taxon>
        <taxon>Chordata</taxon>
        <taxon>Craniata</taxon>
        <taxon>Vertebrata</taxon>
        <taxon>Euteleostomi</taxon>
        <taxon>Actinopterygii</taxon>
        <taxon>Neopterygii</taxon>
        <taxon>Teleostei</taxon>
        <taxon>Ostariophysi</taxon>
        <taxon>Gymnotiformes</taxon>
        <taxon>Gymnotoidei</taxon>
        <taxon>Gymnotidae</taxon>
        <taxon>Electrophorus</taxon>
    </lineage>
</organism>
<reference evidence="1" key="1">
    <citation type="submission" date="2023-03" db="EMBL/GenBank/DDBJ databases">
        <title>Electrophorus voltai genome.</title>
        <authorList>
            <person name="Bian C."/>
        </authorList>
    </citation>
    <scope>NUCLEOTIDE SEQUENCE</scope>
    <source>
        <strain evidence="1">CB-2022</strain>
        <tissue evidence="1">Muscle</tissue>
    </source>
</reference>
<name>A0AAD8Z4A6_9TELE</name>
<evidence type="ECO:0000313" key="1">
    <source>
        <dbReference type="EMBL" id="KAK1792325.1"/>
    </source>
</evidence>
<proteinExistence type="predicted"/>